<sequence length="112" mass="12582">MGYFPHEIVLWMAKIDIIADTDSDFVGPVGLQTALEVVKSPRQPHPVRLPSSRRPLARLLLFARSLESRTNTTSVSLFAKPDRPRFLAAILVPENQGEGLHGEEHEDQDRVE</sequence>
<organism evidence="2">
    <name type="scientific">Ensete ventricosum</name>
    <name type="common">Abyssinian banana</name>
    <name type="synonym">Musa ensete</name>
    <dbReference type="NCBI Taxonomy" id="4639"/>
    <lineage>
        <taxon>Eukaryota</taxon>
        <taxon>Viridiplantae</taxon>
        <taxon>Streptophyta</taxon>
        <taxon>Embryophyta</taxon>
        <taxon>Tracheophyta</taxon>
        <taxon>Spermatophyta</taxon>
        <taxon>Magnoliopsida</taxon>
        <taxon>Liliopsida</taxon>
        <taxon>Zingiberales</taxon>
        <taxon>Musaceae</taxon>
        <taxon>Ensete</taxon>
    </lineage>
</organism>
<evidence type="ECO:0000313" key="2">
    <source>
        <dbReference type="EMBL" id="RZR74644.1"/>
    </source>
</evidence>
<feature type="region of interest" description="Disordered" evidence="1">
    <location>
        <begin position="93"/>
        <end position="112"/>
    </location>
</feature>
<feature type="compositionally biased region" description="Basic and acidic residues" evidence="1">
    <location>
        <begin position="100"/>
        <end position="112"/>
    </location>
</feature>
<protein>
    <submittedName>
        <fullName evidence="2">Uncharacterized protein</fullName>
    </submittedName>
</protein>
<accession>A0A445MK38</accession>
<proteinExistence type="predicted"/>
<dbReference type="AlphaFoldDB" id="A0A445MK38"/>
<reference evidence="2" key="1">
    <citation type="journal article" date="2018" name="Data Brief">
        <title>Genome sequence data from 17 accessions of Ensete ventricosum, a staple food crop for millions in Ethiopia.</title>
        <authorList>
            <person name="Yemataw Z."/>
            <person name="Muzemil S."/>
            <person name="Ambachew D."/>
            <person name="Tripathi L."/>
            <person name="Tesfaye K."/>
            <person name="Chala A."/>
            <person name="Farbos A."/>
            <person name="O'Neill P."/>
            <person name="Moore K."/>
            <person name="Grant M."/>
            <person name="Studholme D.J."/>
        </authorList>
    </citation>
    <scope>NUCLEOTIDE SEQUENCE [LARGE SCALE GENOMIC DNA]</scope>
    <source>
        <tissue evidence="2">Leaf</tissue>
    </source>
</reference>
<evidence type="ECO:0000256" key="1">
    <source>
        <dbReference type="SAM" id="MobiDB-lite"/>
    </source>
</evidence>
<name>A0A445MK38_ENSVE</name>
<dbReference type="EMBL" id="KV876329">
    <property type="protein sequence ID" value="RZR74644.1"/>
    <property type="molecule type" value="Genomic_DNA"/>
</dbReference>
<gene>
    <name evidence="2" type="ORF">BHM03_00040413</name>
</gene>
<dbReference type="Proteomes" id="UP000290560">
    <property type="component" value="Unassembled WGS sequence"/>
</dbReference>